<dbReference type="EMBL" id="KN830586">
    <property type="protein sequence ID" value="KIK72656.1"/>
    <property type="molecule type" value="Genomic_DNA"/>
</dbReference>
<evidence type="ECO:0000313" key="1">
    <source>
        <dbReference type="EMBL" id="KIK72656.1"/>
    </source>
</evidence>
<sequence length="63" mass="6574">MISTHGLGQGLAFAMIGMHDLGVEGKELCVIFRAAQVNSASPEPTPDQVRFSALCSSAFPPSP</sequence>
<organism evidence="1 2">
    <name type="scientific">Paxillus rubicundulus Ve08.2h10</name>
    <dbReference type="NCBI Taxonomy" id="930991"/>
    <lineage>
        <taxon>Eukaryota</taxon>
        <taxon>Fungi</taxon>
        <taxon>Dikarya</taxon>
        <taxon>Basidiomycota</taxon>
        <taxon>Agaricomycotina</taxon>
        <taxon>Agaricomycetes</taxon>
        <taxon>Agaricomycetidae</taxon>
        <taxon>Boletales</taxon>
        <taxon>Paxilineae</taxon>
        <taxon>Paxillaceae</taxon>
        <taxon>Paxillus</taxon>
    </lineage>
</organism>
<dbReference type="Proteomes" id="UP000054538">
    <property type="component" value="Unassembled WGS sequence"/>
</dbReference>
<dbReference type="HOGENOM" id="CLU_2886494_0_0_1"/>
<dbReference type="InParanoid" id="A0A0D0CPB3"/>
<dbReference type="AlphaFoldDB" id="A0A0D0CPB3"/>
<proteinExistence type="predicted"/>
<reference evidence="2" key="2">
    <citation type="submission" date="2015-01" db="EMBL/GenBank/DDBJ databases">
        <title>Evolutionary Origins and Diversification of the Mycorrhizal Mutualists.</title>
        <authorList>
            <consortium name="DOE Joint Genome Institute"/>
            <consortium name="Mycorrhizal Genomics Consortium"/>
            <person name="Kohler A."/>
            <person name="Kuo A."/>
            <person name="Nagy L.G."/>
            <person name="Floudas D."/>
            <person name="Copeland A."/>
            <person name="Barry K.W."/>
            <person name="Cichocki N."/>
            <person name="Veneault-Fourrey C."/>
            <person name="LaButti K."/>
            <person name="Lindquist E.A."/>
            <person name="Lipzen A."/>
            <person name="Lundell T."/>
            <person name="Morin E."/>
            <person name="Murat C."/>
            <person name="Riley R."/>
            <person name="Ohm R."/>
            <person name="Sun H."/>
            <person name="Tunlid A."/>
            <person name="Henrissat B."/>
            <person name="Grigoriev I.V."/>
            <person name="Hibbett D.S."/>
            <person name="Martin F."/>
        </authorList>
    </citation>
    <scope>NUCLEOTIDE SEQUENCE [LARGE SCALE GENOMIC DNA]</scope>
    <source>
        <strain evidence="2">Ve08.2h10</strain>
    </source>
</reference>
<reference evidence="1 2" key="1">
    <citation type="submission" date="2014-04" db="EMBL/GenBank/DDBJ databases">
        <authorList>
            <consortium name="DOE Joint Genome Institute"/>
            <person name="Kuo A."/>
            <person name="Kohler A."/>
            <person name="Jargeat P."/>
            <person name="Nagy L.G."/>
            <person name="Floudas D."/>
            <person name="Copeland A."/>
            <person name="Barry K.W."/>
            <person name="Cichocki N."/>
            <person name="Veneault-Fourrey C."/>
            <person name="LaButti K."/>
            <person name="Lindquist E.A."/>
            <person name="Lipzen A."/>
            <person name="Lundell T."/>
            <person name="Morin E."/>
            <person name="Murat C."/>
            <person name="Sun H."/>
            <person name="Tunlid A."/>
            <person name="Henrissat B."/>
            <person name="Grigoriev I.V."/>
            <person name="Hibbett D.S."/>
            <person name="Martin F."/>
            <person name="Nordberg H.P."/>
            <person name="Cantor M.N."/>
            <person name="Hua S.X."/>
        </authorList>
    </citation>
    <scope>NUCLEOTIDE SEQUENCE [LARGE SCALE GENOMIC DNA]</scope>
    <source>
        <strain evidence="1 2">Ve08.2h10</strain>
    </source>
</reference>
<protein>
    <submittedName>
        <fullName evidence="1">Uncharacterized protein</fullName>
    </submittedName>
</protein>
<name>A0A0D0CPB3_9AGAM</name>
<accession>A0A0D0CPB3</accession>
<gene>
    <name evidence="1" type="ORF">PAXRUDRAFT_21737</name>
</gene>
<evidence type="ECO:0000313" key="2">
    <source>
        <dbReference type="Proteomes" id="UP000054538"/>
    </source>
</evidence>
<keyword evidence="2" id="KW-1185">Reference proteome</keyword>